<gene>
    <name evidence="5" type="ORF">V8G54_028456</name>
</gene>
<proteinExistence type="inferred from homology"/>
<sequence length="149" mass="16945">MGGRRQCQGFSCEFLSYRVFGSKPLPRRRNGTLQRLELSPQELWSWFSYLVGLDAMGAFDVVNHIRVCGNPHGLIRKYGLMCCRQCFRSNAKEIGFIKVDLLLSHVAVLLFVLITYFVVVAVSLRSSSPPYQCYFLALGCSEDVMFEDT</sequence>
<reference evidence="5 6" key="1">
    <citation type="journal article" date="2023" name="Life. Sci Alliance">
        <title>Evolutionary insights into 3D genome organization and epigenetic landscape of Vigna mungo.</title>
        <authorList>
            <person name="Junaid A."/>
            <person name="Singh B."/>
            <person name="Bhatia S."/>
        </authorList>
    </citation>
    <scope>NUCLEOTIDE SEQUENCE [LARGE SCALE GENOMIC DNA]</scope>
    <source>
        <strain evidence="5">Urdbean</strain>
    </source>
</reference>
<dbReference type="Proteomes" id="UP001374535">
    <property type="component" value="Chromosome 9"/>
</dbReference>
<evidence type="ECO:0000256" key="1">
    <source>
        <dbReference type="ARBA" id="ARBA00009083"/>
    </source>
</evidence>
<keyword evidence="4" id="KW-0812">Transmembrane</keyword>
<evidence type="ECO:0008006" key="7">
    <source>
        <dbReference type="Google" id="ProtNLM"/>
    </source>
</evidence>
<keyword evidence="3" id="KW-0687">Ribonucleoprotein</keyword>
<name>A0AAQ3MSE5_VIGMU</name>
<dbReference type="GO" id="GO:0002181">
    <property type="term" value="P:cytoplasmic translation"/>
    <property type="evidence" value="ECO:0007669"/>
    <property type="project" value="TreeGrafter"/>
</dbReference>
<dbReference type="GO" id="GO:0003735">
    <property type="term" value="F:structural constituent of ribosome"/>
    <property type="evidence" value="ECO:0007669"/>
    <property type="project" value="InterPro"/>
</dbReference>
<dbReference type="InterPro" id="IPR001209">
    <property type="entry name" value="Ribosomal_uS14"/>
</dbReference>
<dbReference type="Pfam" id="PF00253">
    <property type="entry name" value="Ribosomal_S14"/>
    <property type="match status" value="1"/>
</dbReference>
<keyword evidence="4" id="KW-1133">Transmembrane helix</keyword>
<dbReference type="Gene3D" id="4.10.830.10">
    <property type="entry name" value="30s Ribosomal Protein S14, Chain N"/>
    <property type="match status" value="1"/>
</dbReference>
<keyword evidence="6" id="KW-1185">Reference proteome</keyword>
<organism evidence="5 6">
    <name type="scientific">Vigna mungo</name>
    <name type="common">Black gram</name>
    <name type="synonym">Phaseolus mungo</name>
    <dbReference type="NCBI Taxonomy" id="3915"/>
    <lineage>
        <taxon>Eukaryota</taxon>
        <taxon>Viridiplantae</taxon>
        <taxon>Streptophyta</taxon>
        <taxon>Embryophyta</taxon>
        <taxon>Tracheophyta</taxon>
        <taxon>Spermatophyta</taxon>
        <taxon>Magnoliopsida</taxon>
        <taxon>eudicotyledons</taxon>
        <taxon>Gunneridae</taxon>
        <taxon>Pentapetalae</taxon>
        <taxon>rosids</taxon>
        <taxon>fabids</taxon>
        <taxon>Fabales</taxon>
        <taxon>Fabaceae</taxon>
        <taxon>Papilionoideae</taxon>
        <taxon>50 kb inversion clade</taxon>
        <taxon>NPAAA clade</taxon>
        <taxon>indigoferoid/millettioid clade</taxon>
        <taxon>Phaseoleae</taxon>
        <taxon>Vigna</taxon>
    </lineage>
</organism>
<dbReference type="GO" id="GO:0008270">
    <property type="term" value="F:zinc ion binding"/>
    <property type="evidence" value="ECO:0007669"/>
    <property type="project" value="InterPro"/>
</dbReference>
<evidence type="ECO:0000313" key="6">
    <source>
        <dbReference type="Proteomes" id="UP001374535"/>
    </source>
</evidence>
<evidence type="ECO:0000256" key="4">
    <source>
        <dbReference type="SAM" id="Phobius"/>
    </source>
</evidence>
<dbReference type="GO" id="GO:0022627">
    <property type="term" value="C:cytosolic small ribosomal subunit"/>
    <property type="evidence" value="ECO:0007669"/>
    <property type="project" value="TreeGrafter"/>
</dbReference>
<protein>
    <recommendedName>
        <fullName evidence="7">40S ribosomal protein S29</fullName>
    </recommendedName>
</protein>
<evidence type="ECO:0000313" key="5">
    <source>
        <dbReference type="EMBL" id="WVY96305.1"/>
    </source>
</evidence>
<evidence type="ECO:0000256" key="3">
    <source>
        <dbReference type="ARBA" id="ARBA00023274"/>
    </source>
</evidence>
<comment type="similarity">
    <text evidence="1">Belongs to the universal ribosomal protein uS14 family.</text>
</comment>
<dbReference type="PANTHER" id="PTHR12010">
    <property type="entry name" value="40S RIBOSOMAL PROTEIN S29"/>
    <property type="match status" value="1"/>
</dbReference>
<dbReference type="EMBL" id="CP144692">
    <property type="protein sequence ID" value="WVY96305.1"/>
    <property type="molecule type" value="Genomic_DNA"/>
</dbReference>
<keyword evidence="2" id="KW-0689">Ribosomal protein</keyword>
<dbReference type="FunFam" id="4.10.830.10:FF:000002">
    <property type="entry name" value="40S ribosomal protein S29"/>
    <property type="match status" value="1"/>
</dbReference>
<feature type="transmembrane region" description="Helical" evidence="4">
    <location>
        <begin position="101"/>
        <end position="124"/>
    </location>
</feature>
<dbReference type="InterPro" id="IPR043140">
    <property type="entry name" value="Ribosomal_uS14_sf"/>
</dbReference>
<dbReference type="InterPro" id="IPR039744">
    <property type="entry name" value="RIbosomal_uS14_euk_arc"/>
</dbReference>
<evidence type="ECO:0000256" key="2">
    <source>
        <dbReference type="ARBA" id="ARBA00022980"/>
    </source>
</evidence>
<keyword evidence="4" id="KW-0472">Membrane</keyword>
<dbReference type="PANTHER" id="PTHR12010:SF22">
    <property type="entry name" value="SMALL RIBOSOMAL SUBUNIT PROTEIN US14Z_US14Y_US14X"/>
    <property type="match status" value="1"/>
</dbReference>
<dbReference type="AlphaFoldDB" id="A0AAQ3MSE5"/>
<accession>A0AAQ3MSE5</accession>